<dbReference type="PANTHER" id="PTHR48042:SF11">
    <property type="entry name" value="ABC TRANSPORTER G FAMILY MEMBER 11"/>
    <property type="match status" value="1"/>
</dbReference>
<gene>
    <name evidence="3" type="ORF">HPP92_021885</name>
</gene>
<dbReference type="EMBL" id="JADCNM010000012">
    <property type="protein sequence ID" value="KAG0458757.1"/>
    <property type="molecule type" value="Genomic_DNA"/>
</dbReference>
<organism evidence="3 4">
    <name type="scientific">Vanilla planifolia</name>
    <name type="common">Vanilla</name>
    <dbReference type="NCBI Taxonomy" id="51239"/>
    <lineage>
        <taxon>Eukaryota</taxon>
        <taxon>Viridiplantae</taxon>
        <taxon>Streptophyta</taxon>
        <taxon>Embryophyta</taxon>
        <taxon>Tracheophyta</taxon>
        <taxon>Spermatophyta</taxon>
        <taxon>Magnoliopsida</taxon>
        <taxon>Liliopsida</taxon>
        <taxon>Asparagales</taxon>
        <taxon>Orchidaceae</taxon>
        <taxon>Vanilloideae</taxon>
        <taxon>Vanilleae</taxon>
        <taxon>Vanilla</taxon>
    </lineage>
</organism>
<protein>
    <submittedName>
        <fullName evidence="3">Uncharacterized protein</fullName>
    </submittedName>
</protein>
<dbReference type="PANTHER" id="PTHR48042">
    <property type="entry name" value="ABC TRANSPORTER G FAMILY MEMBER 11"/>
    <property type="match status" value="1"/>
</dbReference>
<dbReference type="OrthoDB" id="66620at2759"/>
<dbReference type="InterPro" id="IPR052215">
    <property type="entry name" value="Plant_ABCG"/>
</dbReference>
<evidence type="ECO:0000313" key="3">
    <source>
        <dbReference type="EMBL" id="KAG0458757.1"/>
    </source>
</evidence>
<sequence length="187" mass="21488">MLLHGATSSRIYALHVLCAVSIRKRHCGGEPDDGHSQFGSQLSYGLPKDIPKPIWRYPMSYISFHYWALQGQYKNDLKGLLFDGQSPYDIKIPGDYVLEHVFQIDVRRSKWCDLAVLFSMIAVYRVVFFAMIKISEEVTPWMSGSIARRRLMQKQRFRASVQLEERTPSLRAYVQETDAAGYSVSMA</sequence>
<comment type="caution">
    <text evidence="3">The sequence shown here is derived from an EMBL/GenBank/DDBJ whole genome shotgun (WGS) entry which is preliminary data.</text>
</comment>
<evidence type="ECO:0000256" key="2">
    <source>
        <dbReference type="ARBA" id="ARBA00022448"/>
    </source>
</evidence>
<keyword evidence="2" id="KW-0813">Transport</keyword>
<accession>A0A835PZH9</accession>
<name>A0A835PZH9_VANPL</name>
<dbReference type="AlphaFoldDB" id="A0A835PZH9"/>
<comment type="similarity">
    <text evidence="1">Belongs to the ABC transporter superfamily. ABCG family. Eye pigment precursor importer (TC 3.A.1.204) subfamily.</text>
</comment>
<evidence type="ECO:0000313" key="4">
    <source>
        <dbReference type="Proteomes" id="UP000639772"/>
    </source>
</evidence>
<dbReference type="Proteomes" id="UP000639772">
    <property type="component" value="Chromosome 12"/>
</dbReference>
<evidence type="ECO:0000256" key="1">
    <source>
        <dbReference type="ARBA" id="ARBA00005814"/>
    </source>
</evidence>
<proteinExistence type="inferred from homology"/>
<reference evidence="3 4" key="1">
    <citation type="journal article" date="2020" name="Nat. Food">
        <title>A phased Vanilla planifolia genome enables genetic improvement of flavour and production.</title>
        <authorList>
            <person name="Hasing T."/>
            <person name="Tang H."/>
            <person name="Brym M."/>
            <person name="Khazi F."/>
            <person name="Huang T."/>
            <person name="Chambers A.H."/>
        </authorList>
    </citation>
    <scope>NUCLEOTIDE SEQUENCE [LARGE SCALE GENOMIC DNA]</scope>
    <source>
        <tissue evidence="3">Leaf</tissue>
    </source>
</reference>